<name>A0AAE0ZCX3_9GAST</name>
<organism evidence="1 2">
    <name type="scientific">Elysia crispata</name>
    <name type="common">lettuce slug</name>
    <dbReference type="NCBI Taxonomy" id="231223"/>
    <lineage>
        <taxon>Eukaryota</taxon>
        <taxon>Metazoa</taxon>
        <taxon>Spiralia</taxon>
        <taxon>Lophotrochozoa</taxon>
        <taxon>Mollusca</taxon>
        <taxon>Gastropoda</taxon>
        <taxon>Heterobranchia</taxon>
        <taxon>Euthyneura</taxon>
        <taxon>Panpulmonata</taxon>
        <taxon>Sacoglossa</taxon>
        <taxon>Placobranchoidea</taxon>
        <taxon>Plakobranchidae</taxon>
        <taxon>Elysia</taxon>
    </lineage>
</organism>
<evidence type="ECO:0000313" key="1">
    <source>
        <dbReference type="EMBL" id="KAK3767153.1"/>
    </source>
</evidence>
<dbReference type="AlphaFoldDB" id="A0AAE0ZCX3"/>
<keyword evidence="2" id="KW-1185">Reference proteome</keyword>
<dbReference type="EMBL" id="JAWDGP010004170">
    <property type="protein sequence ID" value="KAK3767153.1"/>
    <property type="molecule type" value="Genomic_DNA"/>
</dbReference>
<evidence type="ECO:0000313" key="2">
    <source>
        <dbReference type="Proteomes" id="UP001283361"/>
    </source>
</evidence>
<accession>A0AAE0ZCX3</accession>
<sequence>MATTVAIDQQSDNDLKMSCIKQRSKQKSGEAWHGVVLARGCPEWAEPARSNQRQPRSCCSPLFAPARDAVL</sequence>
<dbReference type="Proteomes" id="UP001283361">
    <property type="component" value="Unassembled WGS sequence"/>
</dbReference>
<protein>
    <submittedName>
        <fullName evidence="1">Uncharacterized protein</fullName>
    </submittedName>
</protein>
<comment type="caution">
    <text evidence="1">The sequence shown here is derived from an EMBL/GenBank/DDBJ whole genome shotgun (WGS) entry which is preliminary data.</text>
</comment>
<gene>
    <name evidence="1" type="ORF">RRG08_018024</name>
</gene>
<proteinExistence type="predicted"/>
<reference evidence="1" key="1">
    <citation type="journal article" date="2023" name="G3 (Bethesda)">
        <title>A reference genome for the long-term kleptoplast-retaining sea slug Elysia crispata morphotype clarki.</title>
        <authorList>
            <person name="Eastman K.E."/>
            <person name="Pendleton A.L."/>
            <person name="Shaikh M.A."/>
            <person name="Suttiyut T."/>
            <person name="Ogas R."/>
            <person name="Tomko P."/>
            <person name="Gavelis G."/>
            <person name="Widhalm J.R."/>
            <person name="Wisecaver J.H."/>
        </authorList>
    </citation>
    <scope>NUCLEOTIDE SEQUENCE</scope>
    <source>
        <strain evidence="1">ECLA1</strain>
    </source>
</reference>